<evidence type="ECO:0000256" key="1">
    <source>
        <dbReference type="SAM" id="Coils"/>
    </source>
</evidence>
<feature type="compositionally biased region" description="Basic and acidic residues" evidence="2">
    <location>
        <begin position="157"/>
        <end position="171"/>
    </location>
</feature>
<name>A0ABD3A9T6_9GENT</name>
<protein>
    <submittedName>
        <fullName evidence="3">Uncharacterized protein</fullName>
    </submittedName>
</protein>
<reference evidence="3 4" key="1">
    <citation type="submission" date="2024-11" db="EMBL/GenBank/DDBJ databases">
        <title>A near-complete genome assembly of Cinchona calisaya.</title>
        <authorList>
            <person name="Lian D.C."/>
            <person name="Zhao X.W."/>
            <person name="Wei L."/>
        </authorList>
    </citation>
    <scope>NUCLEOTIDE SEQUENCE [LARGE SCALE GENOMIC DNA]</scope>
    <source>
        <tissue evidence="3">Nenye</tissue>
    </source>
</reference>
<feature type="compositionally biased region" description="Polar residues" evidence="2">
    <location>
        <begin position="37"/>
        <end position="57"/>
    </location>
</feature>
<feature type="region of interest" description="Disordered" evidence="2">
    <location>
        <begin position="34"/>
        <end position="118"/>
    </location>
</feature>
<comment type="caution">
    <text evidence="3">The sequence shown here is derived from an EMBL/GenBank/DDBJ whole genome shotgun (WGS) entry which is preliminary data.</text>
</comment>
<sequence>MHGWNLEDQPNPKSAIAIRTKPTVVDEILLALFPDNKWTSSRSEPSKQTTDKPTQSAADVYGRDSSYRSSEDTSIKTLNDARETITKDSHKETKAIPTQNSKGNLTEKEVNAPNEEQPSKAVVAVSANGGKTPLVIFSPQALNATIGDLSFHKTCDKEESSESTSGRDRPWNRPKKGNKGNNARDLDMAIINSEALIRGVPSSTIPLEQLAQYVVILFNTFCPRAPFFFFDEHEQRVDLVDDTLEEIEVSVTGPSKFDIFSNVFHTSLNANLTKNLDDAGNDVENSQAMIQMENTIMTRRTPSIQTTLLKQPLKTFKPSTWPLPSTVSDFHSEEVISNCQREYVSMLWRNLKQQISKTSLEHMSSLNKHATRFLEEIESKTDISALQGLIKTFFENIETYNSVKASFDGKMTQESYEVLLSTTQQNLRTIEIQEQEQVKSVEDLESQITQLGNKEAELKEQLEHLCAQRRGKNHGS</sequence>
<dbReference type="EMBL" id="JBJUIK010000005">
    <property type="protein sequence ID" value="KAL3527651.1"/>
    <property type="molecule type" value="Genomic_DNA"/>
</dbReference>
<organism evidence="3 4">
    <name type="scientific">Cinchona calisaya</name>
    <dbReference type="NCBI Taxonomy" id="153742"/>
    <lineage>
        <taxon>Eukaryota</taxon>
        <taxon>Viridiplantae</taxon>
        <taxon>Streptophyta</taxon>
        <taxon>Embryophyta</taxon>
        <taxon>Tracheophyta</taxon>
        <taxon>Spermatophyta</taxon>
        <taxon>Magnoliopsida</taxon>
        <taxon>eudicotyledons</taxon>
        <taxon>Gunneridae</taxon>
        <taxon>Pentapetalae</taxon>
        <taxon>asterids</taxon>
        <taxon>lamiids</taxon>
        <taxon>Gentianales</taxon>
        <taxon>Rubiaceae</taxon>
        <taxon>Cinchonoideae</taxon>
        <taxon>Cinchoneae</taxon>
        <taxon>Cinchona</taxon>
    </lineage>
</organism>
<evidence type="ECO:0000313" key="4">
    <source>
        <dbReference type="Proteomes" id="UP001630127"/>
    </source>
</evidence>
<dbReference type="AlphaFoldDB" id="A0ABD3A9T6"/>
<feature type="region of interest" description="Disordered" evidence="2">
    <location>
        <begin position="157"/>
        <end position="184"/>
    </location>
</feature>
<feature type="compositionally biased region" description="Basic and acidic residues" evidence="2">
    <location>
        <begin position="61"/>
        <end position="94"/>
    </location>
</feature>
<dbReference type="Proteomes" id="UP001630127">
    <property type="component" value="Unassembled WGS sequence"/>
</dbReference>
<keyword evidence="4" id="KW-1185">Reference proteome</keyword>
<proteinExistence type="predicted"/>
<accession>A0ABD3A9T6</accession>
<keyword evidence="1" id="KW-0175">Coiled coil</keyword>
<evidence type="ECO:0000313" key="3">
    <source>
        <dbReference type="EMBL" id="KAL3527651.1"/>
    </source>
</evidence>
<gene>
    <name evidence="3" type="ORF">ACH5RR_012307</name>
</gene>
<evidence type="ECO:0000256" key="2">
    <source>
        <dbReference type="SAM" id="MobiDB-lite"/>
    </source>
</evidence>
<feature type="coiled-coil region" evidence="1">
    <location>
        <begin position="441"/>
        <end position="468"/>
    </location>
</feature>